<accession>A0AAF3E914</accession>
<feature type="region of interest" description="Disordered" evidence="1">
    <location>
        <begin position="316"/>
        <end position="337"/>
    </location>
</feature>
<dbReference type="SMART" id="SM00256">
    <property type="entry name" value="FBOX"/>
    <property type="match status" value="1"/>
</dbReference>
<evidence type="ECO:0000313" key="4">
    <source>
        <dbReference type="WBParaSite" id="MBELARI_LOCUS10399"/>
    </source>
</evidence>
<organism evidence="3 4">
    <name type="scientific">Mesorhabditis belari</name>
    <dbReference type="NCBI Taxonomy" id="2138241"/>
    <lineage>
        <taxon>Eukaryota</taxon>
        <taxon>Metazoa</taxon>
        <taxon>Ecdysozoa</taxon>
        <taxon>Nematoda</taxon>
        <taxon>Chromadorea</taxon>
        <taxon>Rhabditida</taxon>
        <taxon>Rhabditina</taxon>
        <taxon>Rhabditomorpha</taxon>
        <taxon>Rhabditoidea</taxon>
        <taxon>Rhabditidae</taxon>
        <taxon>Mesorhabditinae</taxon>
        <taxon>Mesorhabditis</taxon>
    </lineage>
</organism>
<reference evidence="4" key="1">
    <citation type="submission" date="2024-02" db="UniProtKB">
        <authorList>
            <consortium name="WormBaseParasite"/>
        </authorList>
    </citation>
    <scope>IDENTIFICATION</scope>
</reference>
<dbReference type="PROSITE" id="PS50181">
    <property type="entry name" value="FBOX"/>
    <property type="match status" value="1"/>
</dbReference>
<evidence type="ECO:0000313" key="3">
    <source>
        <dbReference type="Proteomes" id="UP000887575"/>
    </source>
</evidence>
<dbReference type="AlphaFoldDB" id="A0AAF3E914"/>
<dbReference type="SUPFAM" id="SSF81383">
    <property type="entry name" value="F-box domain"/>
    <property type="match status" value="1"/>
</dbReference>
<dbReference type="CDD" id="cd09917">
    <property type="entry name" value="F-box_SF"/>
    <property type="match status" value="1"/>
</dbReference>
<name>A0AAF3E914_9BILA</name>
<dbReference type="WBParaSite" id="MBELARI_LOCUS10399">
    <property type="protein sequence ID" value="MBELARI_LOCUS10399"/>
    <property type="gene ID" value="MBELARI_LOCUS10399"/>
</dbReference>
<dbReference type="Gene3D" id="1.20.1280.50">
    <property type="match status" value="1"/>
</dbReference>
<proteinExistence type="predicted"/>
<dbReference type="InterPro" id="IPR036047">
    <property type="entry name" value="F-box-like_dom_sf"/>
</dbReference>
<dbReference type="Pfam" id="PF12937">
    <property type="entry name" value="F-box-like"/>
    <property type="match status" value="1"/>
</dbReference>
<evidence type="ECO:0000256" key="1">
    <source>
        <dbReference type="SAM" id="MobiDB-lite"/>
    </source>
</evidence>
<dbReference type="Proteomes" id="UP000887575">
    <property type="component" value="Unassembled WGS sequence"/>
</dbReference>
<dbReference type="InterPro" id="IPR001810">
    <property type="entry name" value="F-box_dom"/>
</dbReference>
<keyword evidence="3" id="KW-1185">Reference proteome</keyword>
<evidence type="ECO:0000259" key="2">
    <source>
        <dbReference type="PROSITE" id="PS50181"/>
    </source>
</evidence>
<sequence length="397" mass="45201">MSSFRSNSWRTPLPPRSAASFACPFPFRVIPNLPDVVLRKVFSMLSYKELCACEVVCRRWQTIIHQQMKKDIQEITLESIGSYKISCPSTSADFLGGVIRRHRLSLSRLTTDFRFLSTIDSIKVNKDARRKYFGKVDDLWVLIVGLRDEDVQHYRAVEERIFNELTTLTLQLMISSRNVIAQNAIVVSLFSLRHPQAHITLELHADNANLVFTQLEALESIAFLKIKIICTEFNLPTLPLEKLSEILATKRIGAKIITFRDWTLSCDGVTPVVPCPLDTFRISSCTIDSVDALVDSFKAAVKQAAPKKLVKKVVKKKAEEQPPSDEEPKPKKKIVRKVKKRPPVVKRVEVAGQCTLRGLDFLHHKAHMELENRLSACVPSIEVDTSEIYYWDNHMTD</sequence>
<feature type="domain" description="F-box" evidence="2">
    <location>
        <begin position="27"/>
        <end position="75"/>
    </location>
</feature>
<protein>
    <submittedName>
        <fullName evidence="4">F-box domain-containing protein</fullName>
    </submittedName>
</protein>